<gene>
    <name evidence="1" type="ORF">RD110_18520</name>
</gene>
<evidence type="ECO:0000313" key="1">
    <source>
        <dbReference type="EMBL" id="APW38951.1"/>
    </source>
</evidence>
<organism evidence="1 2">
    <name type="scientific">Rhodoferax koreensis</name>
    <dbReference type="NCBI Taxonomy" id="1842727"/>
    <lineage>
        <taxon>Bacteria</taxon>
        <taxon>Pseudomonadati</taxon>
        <taxon>Pseudomonadota</taxon>
        <taxon>Betaproteobacteria</taxon>
        <taxon>Burkholderiales</taxon>
        <taxon>Comamonadaceae</taxon>
        <taxon>Rhodoferax</taxon>
    </lineage>
</organism>
<proteinExistence type="predicted"/>
<dbReference type="RefSeq" id="WP_076200963.1">
    <property type="nucleotide sequence ID" value="NZ_CP019236.1"/>
</dbReference>
<dbReference type="STRING" id="1842727.RD110_18520"/>
<dbReference type="EMBL" id="CP019236">
    <property type="protein sequence ID" value="APW38951.1"/>
    <property type="molecule type" value="Genomic_DNA"/>
</dbReference>
<keyword evidence="2" id="KW-1185">Reference proteome</keyword>
<accession>A0A1P8JZ29</accession>
<dbReference type="OrthoDB" id="8689942at2"/>
<dbReference type="KEGG" id="rhy:RD110_18520"/>
<sequence length="111" mass="12631">MSEHFFRQQGERGPRHCQWCEHWGGPTNPRYPDGSIWCVQSRLVKSTPRDGCAYWARATGLDRDDIPPSVPYVDHFALEMAAMKEAMLREDADIQAMAGDWNPNAKKPSTP</sequence>
<evidence type="ECO:0000313" key="2">
    <source>
        <dbReference type="Proteomes" id="UP000186609"/>
    </source>
</evidence>
<dbReference type="AlphaFoldDB" id="A0A1P8JZ29"/>
<dbReference type="Proteomes" id="UP000186609">
    <property type="component" value="Chromosome"/>
</dbReference>
<reference evidence="1 2" key="1">
    <citation type="submission" date="2017-01" db="EMBL/GenBank/DDBJ databases">
        <authorList>
            <person name="Mah S.A."/>
            <person name="Swanson W.J."/>
            <person name="Moy G.W."/>
            <person name="Vacquier V.D."/>
        </authorList>
    </citation>
    <scope>NUCLEOTIDE SEQUENCE [LARGE SCALE GENOMIC DNA]</scope>
    <source>
        <strain evidence="1 2">DCY110</strain>
    </source>
</reference>
<protein>
    <submittedName>
        <fullName evidence="1">Uncharacterized protein</fullName>
    </submittedName>
</protein>
<name>A0A1P8JZ29_9BURK</name>